<dbReference type="AlphaFoldDB" id="A0A423WHY5"/>
<dbReference type="InterPro" id="IPR016181">
    <property type="entry name" value="Acyl_CoA_acyltransferase"/>
</dbReference>
<evidence type="ECO:0000313" key="2">
    <source>
        <dbReference type="EMBL" id="ROW02923.1"/>
    </source>
</evidence>
<feature type="domain" description="N-acetyltransferase" evidence="1">
    <location>
        <begin position="19"/>
        <end position="196"/>
    </location>
</feature>
<dbReference type="PROSITE" id="PS51186">
    <property type="entry name" value="GNAT"/>
    <property type="match status" value="1"/>
</dbReference>
<dbReference type="PANTHER" id="PTHR43792">
    <property type="entry name" value="GNAT FAMILY, PUTATIVE (AFU_ORTHOLOGUE AFUA_3G00765)-RELATED-RELATED"/>
    <property type="match status" value="1"/>
</dbReference>
<name>A0A423WHY5_CYTCH</name>
<comment type="caution">
    <text evidence="2">The sequence shown here is derived from an EMBL/GenBank/DDBJ whole genome shotgun (WGS) entry which is preliminary data.</text>
</comment>
<dbReference type="Gene3D" id="3.40.630.30">
    <property type="match status" value="1"/>
</dbReference>
<evidence type="ECO:0000313" key="3">
    <source>
        <dbReference type="Proteomes" id="UP000284375"/>
    </source>
</evidence>
<gene>
    <name evidence="2" type="ORF">VSDG_01715</name>
</gene>
<proteinExistence type="predicted"/>
<dbReference type="Pfam" id="PF13302">
    <property type="entry name" value="Acetyltransf_3"/>
    <property type="match status" value="1"/>
</dbReference>
<reference evidence="2 3" key="1">
    <citation type="submission" date="2015-09" db="EMBL/GenBank/DDBJ databases">
        <title>Host preference determinants of Valsa canker pathogens revealed by comparative genomics.</title>
        <authorList>
            <person name="Yin Z."/>
            <person name="Huang L."/>
        </authorList>
    </citation>
    <scope>NUCLEOTIDE SEQUENCE [LARGE SCALE GENOMIC DNA]</scope>
    <source>
        <strain evidence="2 3">YSFL</strain>
    </source>
</reference>
<sequence length="201" mass="22166">METQSPAAASGYAITSPRLTIRTAVHSDGEALVAFFTNPANFPWEAEAALTLEKVLPRIDRWAKATAEGKSAFMVVVLRESNQLIGFGGFNSLPYTEPLGSQPTWTMTNKEGREEGMVLAADIGMSIDHKHQRKGYAREAICASIEGLMKDMGIEEVEGDGGETLEDAPFGFARKSYNYQFDRNAWEGVRDGMKKRGKWPL</sequence>
<dbReference type="SUPFAM" id="SSF55729">
    <property type="entry name" value="Acyl-CoA N-acyltransferases (Nat)"/>
    <property type="match status" value="1"/>
</dbReference>
<dbReference type="InterPro" id="IPR051531">
    <property type="entry name" value="N-acetyltransferase"/>
</dbReference>
<organism evidence="2 3">
    <name type="scientific">Cytospora chrysosperma</name>
    <name type="common">Cytospora canker fungus</name>
    <name type="synonym">Sphaeria chrysosperma</name>
    <dbReference type="NCBI Taxonomy" id="252740"/>
    <lineage>
        <taxon>Eukaryota</taxon>
        <taxon>Fungi</taxon>
        <taxon>Dikarya</taxon>
        <taxon>Ascomycota</taxon>
        <taxon>Pezizomycotina</taxon>
        <taxon>Sordariomycetes</taxon>
        <taxon>Sordariomycetidae</taxon>
        <taxon>Diaporthales</taxon>
        <taxon>Cytosporaceae</taxon>
        <taxon>Cytospora</taxon>
    </lineage>
</organism>
<evidence type="ECO:0000259" key="1">
    <source>
        <dbReference type="PROSITE" id="PS51186"/>
    </source>
</evidence>
<dbReference type="GO" id="GO:0016747">
    <property type="term" value="F:acyltransferase activity, transferring groups other than amino-acyl groups"/>
    <property type="evidence" value="ECO:0007669"/>
    <property type="project" value="InterPro"/>
</dbReference>
<dbReference type="EMBL" id="LJZO01000004">
    <property type="protein sequence ID" value="ROW02923.1"/>
    <property type="molecule type" value="Genomic_DNA"/>
</dbReference>
<dbReference type="InterPro" id="IPR000182">
    <property type="entry name" value="GNAT_dom"/>
</dbReference>
<keyword evidence="3" id="KW-1185">Reference proteome</keyword>
<protein>
    <recommendedName>
        <fullName evidence="1">N-acetyltransferase domain-containing protein</fullName>
    </recommendedName>
</protein>
<accession>A0A423WHY5</accession>
<dbReference type="OrthoDB" id="64477at2759"/>
<dbReference type="Proteomes" id="UP000284375">
    <property type="component" value="Unassembled WGS sequence"/>
</dbReference>